<keyword evidence="6" id="KW-0472">Membrane</keyword>
<feature type="transmembrane region" description="Helical" evidence="6">
    <location>
        <begin position="695"/>
        <end position="715"/>
    </location>
</feature>
<dbReference type="InterPro" id="IPR040354">
    <property type="entry name" value="TCTN1-3"/>
</dbReference>
<keyword evidence="6" id="KW-0812">Transmembrane</keyword>
<keyword evidence="4" id="KW-0325">Glycoprotein</keyword>
<feature type="region of interest" description="Disordered" evidence="5">
    <location>
        <begin position="105"/>
        <end position="129"/>
    </location>
</feature>
<feature type="compositionally biased region" description="Low complexity" evidence="5">
    <location>
        <begin position="107"/>
        <end position="129"/>
    </location>
</feature>
<feature type="domain" description="Tectonic-1-3" evidence="8">
    <location>
        <begin position="264"/>
        <end position="316"/>
    </location>
</feature>
<dbReference type="PANTHER" id="PTHR14611:SF2">
    <property type="entry name" value="TECTONIC"/>
    <property type="match status" value="1"/>
</dbReference>
<feature type="domain" description="Tectonic-1-3 N-terminal" evidence="9">
    <location>
        <begin position="138"/>
        <end position="228"/>
    </location>
</feature>
<evidence type="ECO:0000256" key="5">
    <source>
        <dbReference type="SAM" id="MobiDB-lite"/>
    </source>
</evidence>
<evidence type="ECO:0000256" key="6">
    <source>
        <dbReference type="SAM" id="Phobius"/>
    </source>
</evidence>
<dbReference type="Proteomes" id="UP001652620">
    <property type="component" value="Chromosome 1"/>
</dbReference>
<evidence type="ECO:0000313" key="11">
    <source>
        <dbReference type="RefSeq" id="XP_049307950.1"/>
    </source>
</evidence>
<dbReference type="PANTHER" id="PTHR14611">
    <property type="entry name" value="TECTONIC FAMILY MEMBER"/>
    <property type="match status" value="1"/>
</dbReference>
<gene>
    <name evidence="11" type="primary">LOC125777342</name>
</gene>
<sequence length="722" mass="81673">MMKILAAARLLLLLQSMSAVKIGISRLNLDITSTTTTTTTTTQMPPSTTESTTVVDLMESTATTDFTEMETELTSPTTTTTLKTTTTTTTIKPNFTISIFPPRLRTTKSPKTTTASSTTTPPTVASTTATNTAENASNAANADNSIKAHSSQGFYYCKCDLLLDACDINCCCDRDCTQAALNVFNCDDKPMEKKLKNRLEDFQYQHGLPSCKVNDGWLCVFRTNTRKEREKLPEIDLNTNHYYKWPTPTWDTVSEQHTEGSMNSYKYGDPLQFLNMKTMTLKQFDLPNTFQPPHCRIMESVKFFKSYKVHCLLATLDKLQISARNILNFIQNNKLLLKPINEANEPGYIMNVLSDLKLKICEKELCEIMPLNNSTILEQRLQLFYPAEIKFQLLHNYTQLLGGMVKLRATNATLKSRELWQTYELEYIYKNITVANASKTLNDTAFSLQNVVKLTSGALGYTPGKPIIIARFIANNESAALTQTNQVLDYFHLNATKSPTNHTLSLFTTHQGYCHHDSTPENLINYGISELKQCKLRFNKETHAKMPQKERNFTEICLQLQNQITTQLFAADLFVLGEKFPDLYISQLGRPENRSDKWTPLRVENQNFAPTSGEYNAQTQSFTCRNMLLNIAYEFLVGEFTEAGVAQQALVKRATLLFGERNDLEFEMDEVIEVPLTVSVMFFDYSKDVHNSGVLSFNAGIVGFIILMNFVTSYVNTKIFMN</sequence>
<reference evidence="11" key="2">
    <citation type="submission" date="2025-08" db="UniProtKB">
        <authorList>
            <consortium name="RefSeq"/>
        </authorList>
    </citation>
    <scope>IDENTIFICATION</scope>
    <source>
        <tissue evidence="11">Adult</tissue>
    </source>
</reference>
<name>A0ABM3JFE5_BACDO</name>
<proteinExistence type="inferred from homology"/>
<reference evidence="10" key="1">
    <citation type="submission" date="2025-05" db="UniProtKB">
        <authorList>
            <consortium name="RefSeq"/>
        </authorList>
    </citation>
    <scope>NUCLEOTIDE SEQUENCE [LARGE SCALE GENOMIC DNA]</scope>
</reference>
<evidence type="ECO:0000256" key="7">
    <source>
        <dbReference type="SAM" id="SignalP"/>
    </source>
</evidence>
<feature type="chain" id="PRO_5045512289" evidence="7">
    <location>
        <begin position="20"/>
        <end position="722"/>
    </location>
</feature>
<dbReference type="RefSeq" id="XP_049307950.1">
    <property type="nucleotide sequence ID" value="XM_049451993.1"/>
</dbReference>
<keyword evidence="6" id="KW-1133">Transmembrane helix</keyword>
<evidence type="ECO:0000256" key="3">
    <source>
        <dbReference type="ARBA" id="ARBA00022794"/>
    </source>
</evidence>
<organism evidence="10 11">
    <name type="scientific">Bactrocera dorsalis</name>
    <name type="common">Oriental fruit fly</name>
    <name type="synonym">Dacus dorsalis</name>
    <dbReference type="NCBI Taxonomy" id="27457"/>
    <lineage>
        <taxon>Eukaryota</taxon>
        <taxon>Metazoa</taxon>
        <taxon>Ecdysozoa</taxon>
        <taxon>Arthropoda</taxon>
        <taxon>Hexapoda</taxon>
        <taxon>Insecta</taxon>
        <taxon>Pterygota</taxon>
        <taxon>Neoptera</taxon>
        <taxon>Endopterygota</taxon>
        <taxon>Diptera</taxon>
        <taxon>Brachycera</taxon>
        <taxon>Muscomorpha</taxon>
        <taxon>Tephritoidea</taxon>
        <taxon>Tephritidae</taxon>
        <taxon>Bactrocera</taxon>
        <taxon>Bactrocera</taxon>
    </lineage>
</organism>
<evidence type="ECO:0000256" key="4">
    <source>
        <dbReference type="ARBA" id="ARBA00023180"/>
    </source>
</evidence>
<dbReference type="InterPro" id="IPR057724">
    <property type="entry name" value="TCTN1-3_N"/>
</dbReference>
<keyword evidence="10" id="KW-1185">Reference proteome</keyword>
<dbReference type="Pfam" id="PF25752">
    <property type="entry name" value="DUF1619_N"/>
    <property type="match status" value="1"/>
</dbReference>
<comment type="similarity">
    <text evidence="1">Belongs to the tectonic family.</text>
</comment>
<evidence type="ECO:0000256" key="1">
    <source>
        <dbReference type="ARBA" id="ARBA00007633"/>
    </source>
</evidence>
<dbReference type="InterPro" id="IPR011677">
    <property type="entry name" value="TCTN1-3_dom"/>
</dbReference>
<evidence type="ECO:0000259" key="9">
    <source>
        <dbReference type="Pfam" id="PF25752"/>
    </source>
</evidence>
<keyword evidence="2 7" id="KW-0732">Signal</keyword>
<dbReference type="GeneID" id="125777342"/>
<feature type="signal peptide" evidence="7">
    <location>
        <begin position="1"/>
        <end position="19"/>
    </location>
</feature>
<evidence type="ECO:0000313" key="10">
    <source>
        <dbReference type="Proteomes" id="UP001652620"/>
    </source>
</evidence>
<protein>
    <submittedName>
        <fullName evidence="11">Tectonic</fullName>
    </submittedName>
</protein>
<dbReference type="Pfam" id="PF07773">
    <property type="entry name" value="TCTN_DUF1619"/>
    <property type="match status" value="1"/>
</dbReference>
<evidence type="ECO:0000259" key="8">
    <source>
        <dbReference type="Pfam" id="PF07773"/>
    </source>
</evidence>
<accession>A0ABM3JFE5</accession>
<keyword evidence="3" id="KW-0970">Cilium biogenesis/degradation</keyword>
<evidence type="ECO:0000256" key="2">
    <source>
        <dbReference type="ARBA" id="ARBA00022729"/>
    </source>
</evidence>